<dbReference type="InterPro" id="IPR001509">
    <property type="entry name" value="Epimerase_deHydtase"/>
</dbReference>
<feature type="domain" description="NAD-dependent epimerase/dehydratase" evidence="3">
    <location>
        <begin position="9"/>
        <end position="277"/>
    </location>
</feature>
<dbReference type="InterPro" id="IPR036291">
    <property type="entry name" value="NAD(P)-bd_dom_sf"/>
</dbReference>
<geneLocation type="plasmid" evidence="4">
    <name>90 MDa</name>
</geneLocation>
<reference evidence="5 8" key="3">
    <citation type="submission" date="2023-11" db="EMBL/GenBank/DDBJ databases">
        <title>MicrobeMod: A computational toolkit for identifying prokaryotic methylation and restriction-modification with nanopore sequencing.</title>
        <authorList>
            <person name="Crits-Christoph A."/>
            <person name="Kang S.C."/>
            <person name="Lee H."/>
            <person name="Ostrov N."/>
        </authorList>
    </citation>
    <scope>NUCLEOTIDE SEQUENCE [LARGE SCALE GENOMIC DNA]</scope>
    <source>
        <strain evidence="5 8">ATCC 29145</strain>
    </source>
</reference>
<dbReference type="AlphaFoldDB" id="Q6QW25"/>
<keyword evidence="8" id="KW-1185">Reference proteome</keyword>
<dbReference type="RefSeq" id="WP_059399848.1">
    <property type="nucleotide sequence ID" value="NZ_CP012919.1"/>
</dbReference>
<keyword evidence="4" id="KW-0614">Plasmid</keyword>
<geneLocation type="plasmid" evidence="6 7">
    <name>p5</name>
</geneLocation>
<organism evidence="4">
    <name type="scientific">Azospirillum brasilense</name>
    <dbReference type="NCBI Taxonomy" id="192"/>
    <lineage>
        <taxon>Bacteria</taxon>
        <taxon>Pseudomonadati</taxon>
        <taxon>Pseudomonadota</taxon>
        <taxon>Alphaproteobacteria</taxon>
        <taxon>Rhodospirillales</taxon>
        <taxon>Azospirillaceae</taxon>
        <taxon>Azospirillum</taxon>
    </lineage>
</organism>
<dbReference type="Pfam" id="PF01370">
    <property type="entry name" value="Epimerase"/>
    <property type="match status" value="1"/>
</dbReference>
<comment type="pathway">
    <text evidence="1">Bacterial outer membrane biogenesis; LPS O-antigen biosynthesis.</text>
</comment>
<evidence type="ECO:0000313" key="8">
    <source>
        <dbReference type="Proteomes" id="UP001277471"/>
    </source>
</evidence>
<dbReference type="EMBL" id="AY523976">
    <property type="protein sequence ID" value="AAS83040.1"/>
    <property type="molecule type" value="Genomic_DNA"/>
</dbReference>
<name>Q6QW25_AZOBR</name>
<dbReference type="CDD" id="cd05258">
    <property type="entry name" value="CDP_TE_SDR_e"/>
    <property type="match status" value="1"/>
</dbReference>
<evidence type="ECO:0000259" key="3">
    <source>
        <dbReference type="Pfam" id="PF01370"/>
    </source>
</evidence>
<sequence>MNATRPCRIVVTGGAGFVGSNLALLFKRDRPEAEVVAFDNLRRRGSELSLERLRAGGVRFAHGDVRNPEDLEELGVFDLLLECSAEPSVHAGYDGSPAYVINTNLVGTVNCLEAARRHGADMVFLSTSRVYPIDPLRRLPLERAATRLVLPGGAAGPGWSAAGIATGFPMPGSRSIYGATKLASELMIEEYGAMYGLRAVINRCGVLTGPWQMGKVDQGVVVLWAARHLYGGTLSYSGFGGEGLQVRDMLHVADLYDLLRVQVAGMDRFKGRVFNVGGGPEVSVSLAELTALCAERAGRTIPIAASPETRAADIPWYVTDNADVTQATGWRPRRTPGAIMDELFGWLDANRRILEPILL</sequence>
<reference evidence="4" key="1">
    <citation type="journal article" date="2004" name="FEMS Microbiol. Lett.">
        <title>Annotation of the pRhico plasmid of Azospirillum brasilense reveals its role in determining the outer surface composition.</title>
        <authorList>
            <person name="Vanbleu E."/>
            <person name="Marchal K."/>
            <person name="Lambrecht M."/>
            <person name="Mathys J."/>
            <person name="Vanderleyden J."/>
        </authorList>
    </citation>
    <scope>NUCLEOTIDE SEQUENCE</scope>
    <source>
        <plasmid evidence="4">90 MDa</plasmid>
    </source>
</reference>
<dbReference type="GeneID" id="56449479"/>
<dbReference type="Proteomes" id="UP001277471">
    <property type="component" value="Unassembled WGS sequence"/>
</dbReference>
<dbReference type="KEGG" id="abf:AMK58_29230"/>
<dbReference type="Gene3D" id="3.40.50.720">
    <property type="entry name" value="NAD(P)-binding Rossmann-like Domain"/>
    <property type="match status" value="1"/>
</dbReference>
<accession>Q6QW25</accession>
<protein>
    <submittedName>
        <fullName evidence="5">NAD-dependent epimerase/dehydratase family protein</fullName>
    </submittedName>
    <submittedName>
        <fullName evidence="4">Putative CDP tyvulose epimerase</fullName>
    </submittedName>
</protein>
<evidence type="ECO:0000313" key="5">
    <source>
        <dbReference type="EMBL" id="MDX5955810.1"/>
    </source>
</evidence>
<dbReference type="EMBL" id="JAWXYC010000006">
    <property type="protein sequence ID" value="MDX5955810.1"/>
    <property type="molecule type" value="Genomic_DNA"/>
</dbReference>
<evidence type="ECO:0000256" key="2">
    <source>
        <dbReference type="ARBA" id="ARBA00007637"/>
    </source>
</evidence>
<evidence type="ECO:0000256" key="1">
    <source>
        <dbReference type="ARBA" id="ARBA00005125"/>
    </source>
</evidence>
<evidence type="ECO:0000313" key="7">
    <source>
        <dbReference type="Proteomes" id="UP000298774"/>
    </source>
</evidence>
<reference evidence="6 7" key="2">
    <citation type="submission" date="2018-09" db="EMBL/GenBank/DDBJ databases">
        <title>Whole genome based analysis of evolution and adaptive divergence in Indian and Brazilian strains of Azospirillum brasilense.</title>
        <authorList>
            <person name="Singh C."/>
            <person name="Tripathi A.K."/>
        </authorList>
    </citation>
    <scope>NUCLEOTIDE SEQUENCE [LARGE SCALE GENOMIC DNA]</scope>
    <source>
        <strain evidence="6 7">MTCC4038</strain>
        <plasmid evidence="6 7">p5</plasmid>
    </source>
</reference>
<dbReference type="SUPFAM" id="SSF51735">
    <property type="entry name" value="NAD(P)-binding Rossmann-fold domains"/>
    <property type="match status" value="1"/>
</dbReference>
<dbReference type="PANTHER" id="PTHR43000">
    <property type="entry name" value="DTDP-D-GLUCOSE 4,6-DEHYDRATASE-RELATED"/>
    <property type="match status" value="1"/>
</dbReference>
<evidence type="ECO:0000313" key="6">
    <source>
        <dbReference type="EMBL" id="QCO13672.1"/>
    </source>
</evidence>
<dbReference type="EMBL" id="CP032344">
    <property type="protein sequence ID" value="QCO13672.1"/>
    <property type="molecule type" value="Genomic_DNA"/>
</dbReference>
<gene>
    <name evidence="6" type="ORF">D3868_32175</name>
    <name evidence="4" type="ORF">pRhico100</name>
    <name evidence="5" type="ORF">SIM66_32065</name>
</gene>
<evidence type="ECO:0000313" key="4">
    <source>
        <dbReference type="EMBL" id="AAS83040.1"/>
    </source>
</evidence>
<comment type="similarity">
    <text evidence="2">Belongs to the NAD(P)-dependent epimerase/dehydratase family.</text>
</comment>
<dbReference type="Proteomes" id="UP000298774">
    <property type="component" value="Plasmid p5"/>
</dbReference>
<proteinExistence type="inferred from homology"/>